<dbReference type="Proteomes" id="UP001051844">
    <property type="component" value="Unassembled WGS sequence"/>
</dbReference>
<feature type="compositionally biased region" description="Basic and acidic residues" evidence="1">
    <location>
        <begin position="238"/>
        <end position="249"/>
    </location>
</feature>
<accession>A0A2A2UGC1</accession>
<evidence type="ECO:0000313" key="3">
    <source>
        <dbReference type="EMBL" id="GHI46180.1"/>
    </source>
</evidence>
<feature type="signal peptide" evidence="2">
    <location>
        <begin position="1"/>
        <end position="29"/>
    </location>
</feature>
<dbReference type="Proteomes" id="UP000292095">
    <property type="component" value="Unassembled WGS sequence"/>
</dbReference>
<dbReference type="Gene3D" id="1.10.4030.10">
    <property type="entry name" value="Porin chaperone SurA, peptide-binding domain"/>
    <property type="match status" value="1"/>
</dbReference>
<dbReference type="Proteomes" id="UP000292693">
    <property type="component" value="Unassembled WGS sequence"/>
</dbReference>
<keyword evidence="2" id="KW-0732">Signal</keyword>
<dbReference type="PROSITE" id="PS51257">
    <property type="entry name" value="PROKAR_LIPOPROTEIN"/>
    <property type="match status" value="1"/>
</dbReference>
<evidence type="ECO:0000313" key="8">
    <source>
        <dbReference type="Proteomes" id="UP001051844"/>
    </source>
</evidence>
<protein>
    <submittedName>
        <fullName evidence="3">Lipoprotein</fullName>
    </submittedName>
</protein>
<evidence type="ECO:0000313" key="5">
    <source>
        <dbReference type="EMBL" id="RZE41713.1"/>
    </source>
</evidence>
<evidence type="ECO:0000256" key="2">
    <source>
        <dbReference type="SAM" id="SignalP"/>
    </source>
</evidence>
<organism evidence="3 8">
    <name type="scientific">Streptomyces albidoflavus</name>
    <dbReference type="NCBI Taxonomy" id="1886"/>
    <lineage>
        <taxon>Bacteria</taxon>
        <taxon>Bacillati</taxon>
        <taxon>Actinomycetota</taxon>
        <taxon>Actinomycetes</taxon>
        <taxon>Kitasatosporales</taxon>
        <taxon>Streptomycetaceae</taxon>
        <taxon>Streptomyces</taxon>
        <taxon>Streptomyces albidoflavus group</taxon>
    </lineage>
</organism>
<dbReference type="EMBL" id="BNDZ01000005">
    <property type="protein sequence ID" value="GHI46180.1"/>
    <property type="molecule type" value="Genomic_DNA"/>
</dbReference>
<evidence type="ECO:0000313" key="6">
    <source>
        <dbReference type="Proteomes" id="UP000292095"/>
    </source>
</evidence>
<feature type="chain" id="PRO_5013014149" evidence="2">
    <location>
        <begin position="30"/>
        <end position="261"/>
    </location>
</feature>
<dbReference type="InterPro" id="IPR027304">
    <property type="entry name" value="Trigger_fact/SurA_dom_sf"/>
</dbReference>
<name>A0A2A2UGC1_9ACTN</name>
<comment type="caution">
    <text evidence="3">The sequence shown here is derived from an EMBL/GenBank/DDBJ whole genome shotgun (WGS) entry which is preliminary data.</text>
</comment>
<dbReference type="PROSITE" id="PS51318">
    <property type="entry name" value="TAT"/>
    <property type="match status" value="1"/>
</dbReference>
<feature type="region of interest" description="Disordered" evidence="1">
    <location>
        <begin position="231"/>
        <end position="261"/>
    </location>
</feature>
<dbReference type="EMBL" id="PKLK01000013">
    <property type="protein sequence ID" value="RZE41713.1"/>
    <property type="molecule type" value="Genomic_DNA"/>
</dbReference>
<reference evidence="3" key="2">
    <citation type="submission" date="2022-09" db="EMBL/GenBank/DDBJ databases">
        <title>Whole genome shotgun sequence of Streptomyces albidoflavus NBRC 12854.</title>
        <authorList>
            <person name="Komaki H."/>
            <person name="Tamura T."/>
        </authorList>
    </citation>
    <scope>NUCLEOTIDE SEQUENCE</scope>
    <source>
        <strain evidence="3">NBRC 12854</strain>
    </source>
</reference>
<dbReference type="InterPro" id="IPR006311">
    <property type="entry name" value="TAT_signal"/>
</dbReference>
<dbReference type="SUPFAM" id="SSF109998">
    <property type="entry name" value="Triger factor/SurA peptide-binding domain-like"/>
    <property type="match status" value="1"/>
</dbReference>
<reference evidence="6 7" key="1">
    <citation type="submission" date="2017-12" db="EMBL/GenBank/DDBJ databases">
        <title>Population genomics insights into the ecological differentiation and adaptive evolution in streptomycetes.</title>
        <authorList>
            <person name="Li Y."/>
            <person name="Huang Y."/>
        </authorList>
    </citation>
    <scope>NUCLEOTIDE SEQUENCE [LARGE SCALE GENOMIC DNA]</scope>
    <source>
        <strain evidence="5 6">FXJ.2339</strain>
        <strain evidence="4 7">NBRC 100770</strain>
    </source>
</reference>
<dbReference type="RefSeq" id="WP_008406880.1">
    <property type="nucleotide sequence ID" value="NC_020990.1"/>
</dbReference>
<dbReference type="GeneID" id="97267801"/>
<accession>A0A126Y1G1</accession>
<gene>
    <name evidence="5" type="ORF">C0Q91_11055</name>
    <name evidence="4" type="ORF">C0Q92_11070</name>
    <name evidence="3" type="ORF">ScoT_23540</name>
</gene>
<dbReference type="AlphaFoldDB" id="A0A2A2UGC1"/>
<dbReference type="KEGG" id="salb:XNR_2010"/>
<evidence type="ECO:0000313" key="4">
    <source>
        <dbReference type="EMBL" id="RZE24905.1"/>
    </source>
</evidence>
<feature type="compositionally biased region" description="Polar residues" evidence="1">
    <location>
        <begin position="250"/>
        <end position="261"/>
    </location>
</feature>
<keyword evidence="3" id="KW-0449">Lipoprotein</keyword>
<dbReference type="EMBL" id="PKLL01000011">
    <property type="protein sequence ID" value="RZE24905.1"/>
    <property type="molecule type" value="Genomic_DNA"/>
</dbReference>
<evidence type="ECO:0000313" key="7">
    <source>
        <dbReference type="Proteomes" id="UP000292693"/>
    </source>
</evidence>
<sequence>MHRRRRTSLALMAATLVAAPLLTACGADARPGAAAVVGGERITVAQLEAQVGQVRDAQVAVLGEEGYADALDQQCSAARQAELQQRDASAAQGEKVVEGRETCAPDRSTLAGMISERVVKEAADEAGISPTRKELRERRAQLQEQTGGTAEQLEEAYLRTYGIPAARIDDHLAYQLRLDGLRQKYAPGTSPEQADTQVRKELVRTAKGLGIDISPRYGAWDGEQLLMVTGSDPWLSSDPRRLGEEKAQARSESQSEGLPAL</sequence>
<proteinExistence type="predicted"/>
<evidence type="ECO:0000256" key="1">
    <source>
        <dbReference type="SAM" id="MobiDB-lite"/>
    </source>
</evidence>
<accession>A0A0X3WPW7</accession>